<proteinExistence type="predicted"/>
<dbReference type="EMBL" id="CH476735">
    <property type="protein sequence ID" value="EIE81140.1"/>
    <property type="molecule type" value="Genomic_DNA"/>
</dbReference>
<dbReference type="Proteomes" id="UP000009138">
    <property type="component" value="Unassembled WGS sequence"/>
</dbReference>
<dbReference type="RefSeq" id="XP_067516536.1">
    <property type="nucleotide sequence ID" value="XM_067660435.1"/>
</dbReference>
<dbReference type="VEuPathDB" id="FungiDB:RO3G_05845"/>
<keyword evidence="2" id="KW-1185">Reference proteome</keyword>
<protein>
    <submittedName>
        <fullName evidence="1">Uncharacterized protein</fullName>
    </submittedName>
</protein>
<evidence type="ECO:0000313" key="1">
    <source>
        <dbReference type="EMBL" id="EIE81140.1"/>
    </source>
</evidence>
<dbReference type="InParanoid" id="I1BY60"/>
<gene>
    <name evidence="1" type="ORF">RO3G_05845</name>
</gene>
<organism evidence="1 2">
    <name type="scientific">Rhizopus delemar (strain RA 99-880 / ATCC MYA-4621 / FGSC 9543 / NRRL 43880)</name>
    <name type="common">Mucormycosis agent</name>
    <name type="synonym">Rhizopus arrhizus var. delemar</name>
    <dbReference type="NCBI Taxonomy" id="246409"/>
    <lineage>
        <taxon>Eukaryota</taxon>
        <taxon>Fungi</taxon>
        <taxon>Fungi incertae sedis</taxon>
        <taxon>Mucoromycota</taxon>
        <taxon>Mucoromycotina</taxon>
        <taxon>Mucoromycetes</taxon>
        <taxon>Mucorales</taxon>
        <taxon>Mucorineae</taxon>
        <taxon>Rhizopodaceae</taxon>
        <taxon>Rhizopus</taxon>
    </lineage>
</organism>
<evidence type="ECO:0000313" key="2">
    <source>
        <dbReference type="Proteomes" id="UP000009138"/>
    </source>
</evidence>
<accession>I1BY60</accession>
<sequence length="89" mass="9944">MDSVIDSLLFDLKSVIGYLIYRSCFCRVVNFFHLQAAGVHVNIILRTDIKREESSLVASFDSDASPEGKSPDTDALVASLPFLFYRAQI</sequence>
<dbReference type="AlphaFoldDB" id="I1BY60"/>
<reference evidence="1 2" key="1">
    <citation type="journal article" date="2009" name="PLoS Genet.">
        <title>Genomic analysis of the basal lineage fungus Rhizopus oryzae reveals a whole-genome duplication.</title>
        <authorList>
            <person name="Ma L.-J."/>
            <person name="Ibrahim A.S."/>
            <person name="Skory C."/>
            <person name="Grabherr M.G."/>
            <person name="Burger G."/>
            <person name="Butler M."/>
            <person name="Elias M."/>
            <person name="Idnurm A."/>
            <person name="Lang B.F."/>
            <person name="Sone T."/>
            <person name="Abe A."/>
            <person name="Calvo S.E."/>
            <person name="Corrochano L.M."/>
            <person name="Engels R."/>
            <person name="Fu J."/>
            <person name="Hansberg W."/>
            <person name="Kim J.-M."/>
            <person name="Kodira C.D."/>
            <person name="Koehrsen M.J."/>
            <person name="Liu B."/>
            <person name="Miranda-Saavedra D."/>
            <person name="O'Leary S."/>
            <person name="Ortiz-Castellanos L."/>
            <person name="Poulter R."/>
            <person name="Rodriguez-Romero J."/>
            <person name="Ruiz-Herrera J."/>
            <person name="Shen Y.-Q."/>
            <person name="Zeng Q."/>
            <person name="Galagan J."/>
            <person name="Birren B.W."/>
            <person name="Cuomo C.A."/>
            <person name="Wickes B.L."/>
        </authorList>
    </citation>
    <scope>NUCLEOTIDE SEQUENCE [LARGE SCALE GENOMIC DNA]</scope>
    <source>
        <strain evidence="2">RA 99-880 / ATCC MYA-4621 / FGSC 9543 / NRRL 43880</strain>
    </source>
</reference>
<dbReference type="GeneID" id="93612816"/>
<name>I1BY60_RHIO9</name>